<keyword evidence="4" id="KW-0663">Pyridoxal phosphate</keyword>
<dbReference type="InterPro" id="IPR015424">
    <property type="entry name" value="PyrdxlP-dep_Trfase"/>
</dbReference>
<dbReference type="PANTHER" id="PTHR42684:SF3">
    <property type="entry name" value="ADENOSYLMETHIONINE-8-AMINO-7-OXONONANOATE AMINOTRANSFERASE"/>
    <property type="match status" value="1"/>
</dbReference>
<dbReference type="GO" id="GO:0030170">
    <property type="term" value="F:pyridoxal phosphate binding"/>
    <property type="evidence" value="ECO:0007669"/>
    <property type="project" value="InterPro"/>
</dbReference>
<dbReference type="PANTHER" id="PTHR42684">
    <property type="entry name" value="ADENOSYLMETHIONINE-8-AMINO-7-OXONONANOATE AMINOTRANSFERASE"/>
    <property type="match status" value="1"/>
</dbReference>
<dbReference type="EMBL" id="CAADRA010006737">
    <property type="protein sequence ID" value="VFT96474.1"/>
    <property type="molecule type" value="Genomic_DNA"/>
</dbReference>
<dbReference type="Gene3D" id="3.40.50.300">
    <property type="entry name" value="P-loop containing nucleotide triphosphate hydrolases"/>
    <property type="match status" value="1"/>
</dbReference>
<evidence type="ECO:0000313" key="6">
    <source>
        <dbReference type="EMBL" id="VFT96474.1"/>
    </source>
</evidence>
<name>A0A485LD85_9STRA</name>
<dbReference type="SUPFAM" id="SSF52540">
    <property type="entry name" value="P-loop containing nucleoside triphosphate hydrolases"/>
    <property type="match status" value="1"/>
</dbReference>
<dbReference type="GO" id="GO:0005524">
    <property type="term" value="F:ATP binding"/>
    <property type="evidence" value="ECO:0007669"/>
    <property type="project" value="InterPro"/>
</dbReference>
<keyword evidence="2" id="KW-0032">Aminotransferase</keyword>
<dbReference type="InterPro" id="IPR004472">
    <property type="entry name" value="DTB_synth_BioD"/>
</dbReference>
<evidence type="ECO:0000256" key="1">
    <source>
        <dbReference type="ARBA" id="ARBA00004173"/>
    </source>
</evidence>
<dbReference type="InterPro" id="IPR015422">
    <property type="entry name" value="PyrdxlP-dep_Trfase_small"/>
</dbReference>
<dbReference type="UniPathway" id="UPA00078"/>
<dbReference type="InterPro" id="IPR005814">
    <property type="entry name" value="Aminotrans_3"/>
</dbReference>
<dbReference type="OrthoDB" id="425114at2759"/>
<evidence type="ECO:0000256" key="3">
    <source>
        <dbReference type="ARBA" id="ARBA00022679"/>
    </source>
</evidence>
<dbReference type="GO" id="GO:0009102">
    <property type="term" value="P:biotin biosynthetic process"/>
    <property type="evidence" value="ECO:0007669"/>
    <property type="project" value="UniProtKB-UniPathway"/>
</dbReference>
<keyword evidence="7" id="KW-1185">Reference proteome</keyword>
<evidence type="ECO:0000313" key="7">
    <source>
        <dbReference type="Proteomes" id="UP000332933"/>
    </source>
</evidence>
<dbReference type="Proteomes" id="UP000332933">
    <property type="component" value="Unassembled WGS sequence"/>
</dbReference>
<reference evidence="6 7" key="1">
    <citation type="submission" date="2019-03" db="EMBL/GenBank/DDBJ databases">
        <authorList>
            <person name="Gaulin E."/>
            <person name="Dumas B."/>
        </authorList>
    </citation>
    <scope>NUCLEOTIDE SEQUENCE [LARGE SCALE GENOMIC DNA]</scope>
    <source>
        <strain evidence="6">CBS 568.67</strain>
    </source>
</reference>
<reference evidence="5" key="2">
    <citation type="submission" date="2019-06" db="EMBL/GenBank/DDBJ databases">
        <title>Genomics analysis of Aphanomyces spp. identifies a new class of oomycete effector associated with host adaptation.</title>
        <authorList>
            <person name="Gaulin E."/>
        </authorList>
    </citation>
    <scope>NUCLEOTIDE SEQUENCE</scope>
    <source>
        <strain evidence="5">CBS 578.67</strain>
    </source>
</reference>
<dbReference type="CDD" id="cd03109">
    <property type="entry name" value="DTBS"/>
    <property type="match status" value="1"/>
</dbReference>
<protein>
    <submittedName>
        <fullName evidence="6">Aste57867_19776 protein</fullName>
    </submittedName>
</protein>
<dbReference type="Pfam" id="PF00202">
    <property type="entry name" value="Aminotran_3"/>
    <property type="match status" value="1"/>
</dbReference>
<dbReference type="Gene3D" id="3.90.1150.10">
    <property type="entry name" value="Aspartate Aminotransferase, domain 1"/>
    <property type="match status" value="1"/>
</dbReference>
<dbReference type="GO" id="GO:0000287">
    <property type="term" value="F:magnesium ion binding"/>
    <property type="evidence" value="ECO:0007669"/>
    <property type="project" value="InterPro"/>
</dbReference>
<dbReference type="HAMAP" id="MF_00336">
    <property type="entry name" value="BioD"/>
    <property type="match status" value="1"/>
</dbReference>
<dbReference type="SUPFAM" id="SSF53383">
    <property type="entry name" value="PLP-dependent transferases"/>
    <property type="match status" value="1"/>
</dbReference>
<dbReference type="Gene3D" id="3.40.640.10">
    <property type="entry name" value="Type I PLP-dependent aspartate aminotransferase-like (Major domain)"/>
    <property type="match status" value="1"/>
</dbReference>
<dbReference type="GO" id="GO:0004015">
    <property type="term" value="F:adenosylmethionine-8-amino-7-oxononanoate transaminase activity"/>
    <property type="evidence" value="ECO:0007669"/>
    <property type="project" value="TreeGrafter"/>
</dbReference>
<accession>A0A485LD85</accession>
<dbReference type="EMBL" id="VJMH01006714">
    <property type="protein sequence ID" value="KAF0688603.1"/>
    <property type="molecule type" value="Genomic_DNA"/>
</dbReference>
<evidence type="ECO:0000313" key="5">
    <source>
        <dbReference type="EMBL" id="KAF0688603.1"/>
    </source>
</evidence>
<evidence type="ECO:0000256" key="4">
    <source>
        <dbReference type="ARBA" id="ARBA00022898"/>
    </source>
</evidence>
<dbReference type="AlphaFoldDB" id="A0A485LD85"/>
<dbReference type="PROSITE" id="PS00600">
    <property type="entry name" value="AA_TRANSFER_CLASS_3"/>
    <property type="match status" value="1"/>
</dbReference>
<keyword evidence="3" id="KW-0808">Transferase</keyword>
<gene>
    <name evidence="6" type="primary">Aste57867_19776</name>
    <name evidence="5" type="ORF">As57867_019711</name>
    <name evidence="6" type="ORF">ASTE57867_19776</name>
</gene>
<dbReference type="InterPro" id="IPR015421">
    <property type="entry name" value="PyrdxlP-dep_Trfase_major"/>
</dbReference>
<proteinExistence type="inferred from homology"/>
<dbReference type="InterPro" id="IPR027417">
    <property type="entry name" value="P-loop_NTPase"/>
</dbReference>
<comment type="subcellular location">
    <subcellularLocation>
        <location evidence="1">Mitochondrion</location>
    </subcellularLocation>
</comment>
<sequence>MLSIARVLRRSLSTRAAPRAGLLHVGCNASSSSDQSVPNAVPVSLKSPVVQVFGSNTDVGKTLVSAGICRAAVRSSNASAVGYIKPLQTGGDSMLDARFLESHVTDATRLTCETLFHWETPVSPHLAARLEDHHVTDQALVTKVSSAVTAMQANASTLMVVETAGGVCSPSASGKFQCDVYRPLRLPAVLVGDGKLGGISATMSALESLLLRGYDIPCIVLIEQDELDNAGAIHDRATELNIPVFALGKLPPQPEPLGAWYATHDDHFTAVFRAIEAFHTARIDRLNVVAAKAKEILWWPFTQHKQNKGVLVIDSAYGDTFATYDASSESIEPMFDACASWWTQGVGHGNPKAALALATTTARYGHVMFPENAHEPAVQLSEKLLASVGRGWASRVFFSDDGSTAVEIAIKMAFRKFAVDHCIDFQFDGITQTPVVLAQTNCYHGDTLGAMAVAEPSVFNKAQHPWYKPKAIFVHPPTVRVSRRGGLTISWPEHDPSFEEHVPSQAALFDVARDDSTSAVAARYAEYVHHVLDTVPSHAIVGALLVEPVLIGAGGMHFVDPLFQRTMVRVCRERKIPVIFDEVFSGLWRLGAESARDLLHVNPDISCYAKLLTGGVVPLSTTLATEEVFNAFHSDAKADALLHGHSFTANPVGCAAAITALDLYDSAMTQPQADPSPTRVYWNPATVDRLAQDPSVARTFQLGTVVVVELQSSTRGYEAETAQKHIAQLRTQGIYARALGNVMYIMCSPLSTADTCDAILTTVTRVLLEH</sequence>
<dbReference type="GO" id="GO:0005739">
    <property type="term" value="C:mitochondrion"/>
    <property type="evidence" value="ECO:0007669"/>
    <property type="project" value="UniProtKB-SubCell"/>
</dbReference>
<dbReference type="InterPro" id="IPR049704">
    <property type="entry name" value="Aminotrans_3_PPA_site"/>
</dbReference>
<dbReference type="GO" id="GO:0004141">
    <property type="term" value="F:dethiobiotin synthase activity"/>
    <property type="evidence" value="ECO:0007669"/>
    <property type="project" value="InterPro"/>
</dbReference>
<dbReference type="Pfam" id="PF13500">
    <property type="entry name" value="AAA_26"/>
    <property type="match status" value="1"/>
</dbReference>
<evidence type="ECO:0000256" key="2">
    <source>
        <dbReference type="ARBA" id="ARBA00022576"/>
    </source>
</evidence>
<organism evidence="6 7">
    <name type="scientific">Aphanomyces stellatus</name>
    <dbReference type="NCBI Taxonomy" id="120398"/>
    <lineage>
        <taxon>Eukaryota</taxon>
        <taxon>Sar</taxon>
        <taxon>Stramenopiles</taxon>
        <taxon>Oomycota</taxon>
        <taxon>Saprolegniomycetes</taxon>
        <taxon>Saprolegniales</taxon>
        <taxon>Verrucalvaceae</taxon>
        <taxon>Aphanomyces</taxon>
    </lineage>
</organism>